<feature type="transmembrane region" description="Helical" evidence="2">
    <location>
        <begin position="245"/>
        <end position="264"/>
    </location>
</feature>
<feature type="compositionally biased region" description="Basic and acidic residues" evidence="1">
    <location>
        <begin position="14"/>
        <end position="25"/>
    </location>
</feature>
<feature type="transmembrane region" description="Helical" evidence="2">
    <location>
        <begin position="86"/>
        <end position="107"/>
    </location>
</feature>
<sequence>MHASNQPFDSNDASSREARKPKMDPGPRSSWKAFLQWWNDAISRESSKPKVDPVPRRRWKTFLQWWDELFDGVAAFARSHPAFSRFGAIVQLAGFVAASYFYIRYLASNTGQASHPHAPINLTDYCATMFALLPSLLVLGHFIARRRRSPRIHIQTIQEYLRFRENIFRKGRHSEDKLISQNFLRFQDEKELDSLLRPRPSQYLVSICALTLSFLVLSIYSDALFEIRGTLPNKGAGGQFYEEGLRGLVFTGYGVYVYTLIVILHRMRAQTLSTECLLGAALRVITMMVIGFMVGETGIFLMHATSNVPSGSSEVASNSMVSSSMGLVVYFAIGAFPFWGYEALREKARKLLQPKAASEKIPLEYVSGLDEMIIERLEELGVSNVQHLATYDPVLLTLRTNYPLKRIIDWIDQAILAVHLQDKIGLARELGIRGATDLRNLYADLQKGRPTRYFRIFRQRYCAHCGQFKLGSAEDRARALLQELANRTQSSIESLYAIGAKLTADIHVLLLGGLQRE</sequence>
<keyword evidence="2" id="KW-1133">Transmembrane helix</keyword>
<evidence type="ECO:0000256" key="2">
    <source>
        <dbReference type="SAM" id="Phobius"/>
    </source>
</evidence>
<protein>
    <submittedName>
        <fullName evidence="3">Uncharacterized protein</fullName>
    </submittedName>
</protein>
<evidence type="ECO:0000313" key="3">
    <source>
        <dbReference type="EMBL" id="ATB35085.1"/>
    </source>
</evidence>
<dbReference type="KEGG" id="cfus:CYFUS_000497"/>
<feature type="transmembrane region" description="Helical" evidence="2">
    <location>
        <begin position="276"/>
        <end position="301"/>
    </location>
</feature>
<feature type="transmembrane region" description="Helical" evidence="2">
    <location>
        <begin position="127"/>
        <end position="144"/>
    </location>
</feature>
<dbReference type="EMBL" id="CP022098">
    <property type="protein sequence ID" value="ATB35085.1"/>
    <property type="molecule type" value="Genomic_DNA"/>
</dbReference>
<gene>
    <name evidence="3" type="ORF">CYFUS_000497</name>
</gene>
<name>A0A250ITK6_9BACT</name>
<organism evidence="3 4">
    <name type="scientific">Cystobacter fuscus</name>
    <dbReference type="NCBI Taxonomy" id="43"/>
    <lineage>
        <taxon>Bacteria</taxon>
        <taxon>Pseudomonadati</taxon>
        <taxon>Myxococcota</taxon>
        <taxon>Myxococcia</taxon>
        <taxon>Myxococcales</taxon>
        <taxon>Cystobacterineae</taxon>
        <taxon>Archangiaceae</taxon>
        <taxon>Cystobacter</taxon>
    </lineage>
</organism>
<evidence type="ECO:0000313" key="4">
    <source>
        <dbReference type="Proteomes" id="UP000217257"/>
    </source>
</evidence>
<dbReference type="Proteomes" id="UP000217257">
    <property type="component" value="Chromosome"/>
</dbReference>
<feature type="compositionally biased region" description="Polar residues" evidence="1">
    <location>
        <begin position="1"/>
        <end position="13"/>
    </location>
</feature>
<evidence type="ECO:0000256" key="1">
    <source>
        <dbReference type="SAM" id="MobiDB-lite"/>
    </source>
</evidence>
<feature type="region of interest" description="Disordered" evidence="1">
    <location>
        <begin position="1"/>
        <end position="30"/>
    </location>
</feature>
<reference evidence="3 4" key="1">
    <citation type="submission" date="2017-06" db="EMBL/GenBank/DDBJ databases">
        <title>Sequencing and comparative analysis of myxobacterial genomes.</title>
        <authorList>
            <person name="Rupp O."/>
            <person name="Goesmann A."/>
            <person name="Sogaard-Andersen L."/>
        </authorList>
    </citation>
    <scope>NUCLEOTIDE SEQUENCE [LARGE SCALE GENOMIC DNA]</scope>
    <source>
        <strain evidence="3 4">DSM 52655</strain>
    </source>
</reference>
<keyword evidence="2" id="KW-0812">Transmembrane</keyword>
<feature type="transmembrane region" description="Helical" evidence="2">
    <location>
        <begin position="203"/>
        <end position="225"/>
    </location>
</feature>
<dbReference type="AlphaFoldDB" id="A0A250ITK6"/>
<keyword evidence="2" id="KW-0472">Membrane</keyword>
<proteinExistence type="predicted"/>
<feature type="transmembrane region" description="Helical" evidence="2">
    <location>
        <begin position="321"/>
        <end position="341"/>
    </location>
</feature>
<accession>A0A250ITK6</accession>